<dbReference type="NCBIfam" id="TIGR00752">
    <property type="entry name" value="slp"/>
    <property type="match status" value="1"/>
</dbReference>
<name>A0A1R4H6J4_9GAMM</name>
<dbReference type="GO" id="GO:0019867">
    <property type="term" value="C:outer membrane"/>
    <property type="evidence" value="ECO:0007669"/>
    <property type="project" value="InterPro"/>
</dbReference>
<keyword evidence="1" id="KW-0449">Lipoprotein</keyword>
<reference evidence="2" key="1">
    <citation type="submission" date="2017-02" db="EMBL/GenBank/DDBJ databases">
        <authorList>
            <person name="Daims H."/>
        </authorList>
    </citation>
    <scope>NUCLEOTIDE SEQUENCE [LARGE SCALE GENOMIC DNA]</scope>
</reference>
<dbReference type="PROSITE" id="PS51257">
    <property type="entry name" value="PROKAR_LIPOPROTEIN"/>
    <property type="match status" value="1"/>
</dbReference>
<dbReference type="EMBL" id="FUKI01000096">
    <property type="protein sequence ID" value="SJM91872.1"/>
    <property type="molecule type" value="Genomic_DNA"/>
</dbReference>
<evidence type="ECO:0000313" key="1">
    <source>
        <dbReference type="EMBL" id="SJM91872.1"/>
    </source>
</evidence>
<dbReference type="AlphaFoldDB" id="A0A1R4H6J4"/>
<dbReference type="InterPro" id="IPR004658">
    <property type="entry name" value="OMP_Slp"/>
</dbReference>
<proteinExistence type="predicted"/>
<dbReference type="PANTHER" id="PTHR37530:SF1">
    <property type="entry name" value="OUTER MEMBRANE PROTEIN SLP"/>
    <property type="match status" value="1"/>
</dbReference>
<dbReference type="Proteomes" id="UP000195667">
    <property type="component" value="Unassembled WGS sequence"/>
</dbReference>
<dbReference type="RefSeq" id="WP_087143143.1">
    <property type="nucleotide sequence ID" value="NZ_FUKI01000096.1"/>
</dbReference>
<keyword evidence="2" id="KW-1185">Reference proteome</keyword>
<dbReference type="OrthoDB" id="5295757at2"/>
<evidence type="ECO:0000313" key="2">
    <source>
        <dbReference type="Proteomes" id="UP000195667"/>
    </source>
</evidence>
<dbReference type="PIRSF" id="PIRSF004982">
    <property type="entry name" value="SlP"/>
    <property type="match status" value="1"/>
</dbReference>
<accession>A0A1R4H6J4</accession>
<protein>
    <submittedName>
        <fullName evidence="1">Starvation lipoprotein Slp paralog</fullName>
    </submittedName>
</protein>
<gene>
    <name evidence="1" type="ORF">CRENPOLYSF1_220035</name>
</gene>
<sequence>MKKYLISSCLLLSACSNLPRNIENTPSIDISYSQAMQNINSHKNTVVRWGGVIIDVENKQYQSFIQVLLYPLNSYGRPQIDQSSGGRFIIQSSTFLDPIVYTKNTEVTVFGPLAGDTERTVDKRILKLPVVLSQTIFMWPKYEPDNYYNSYGGFGGFGSYGGYYGGMRGGWGGYPYYGSGYYSPSYGPHHRHH</sequence>
<dbReference type="Pfam" id="PF03843">
    <property type="entry name" value="Slp"/>
    <property type="match status" value="1"/>
</dbReference>
<dbReference type="PANTHER" id="PTHR37530">
    <property type="entry name" value="OUTER MEMBRANE PROTEIN SLP"/>
    <property type="match status" value="1"/>
</dbReference>
<organism evidence="1 2">
    <name type="scientific">Crenothrix polyspora</name>
    <dbReference type="NCBI Taxonomy" id="360316"/>
    <lineage>
        <taxon>Bacteria</taxon>
        <taxon>Pseudomonadati</taxon>
        <taxon>Pseudomonadota</taxon>
        <taxon>Gammaproteobacteria</taxon>
        <taxon>Methylococcales</taxon>
        <taxon>Crenotrichaceae</taxon>
        <taxon>Crenothrix</taxon>
    </lineage>
</organism>